<accession>A0A4T0V786</accession>
<dbReference type="SUPFAM" id="SSF53187">
    <property type="entry name" value="Zn-dependent exopeptidases"/>
    <property type="match status" value="1"/>
</dbReference>
<evidence type="ECO:0000313" key="4">
    <source>
        <dbReference type="Proteomes" id="UP000308891"/>
    </source>
</evidence>
<evidence type="ECO:0000256" key="2">
    <source>
        <dbReference type="ARBA" id="ARBA00022833"/>
    </source>
</evidence>
<proteinExistence type="predicted"/>
<keyword evidence="4" id="KW-1185">Reference proteome</keyword>
<gene>
    <name evidence="3" type="primary">pepT</name>
    <name evidence="3" type="ORF">E5K04_01745</name>
</gene>
<dbReference type="GO" id="GO:0045148">
    <property type="term" value="F:tripeptide aminopeptidase activity"/>
    <property type="evidence" value="ECO:0007669"/>
    <property type="project" value="UniProtKB-EC"/>
</dbReference>
<keyword evidence="3" id="KW-0031">Aminopeptidase</keyword>
<dbReference type="PANTHER" id="PTHR42994">
    <property type="entry name" value="PEPTIDASE T"/>
    <property type="match status" value="1"/>
</dbReference>
<dbReference type="AlphaFoldDB" id="A0A4T0V786"/>
<dbReference type="Proteomes" id="UP000308891">
    <property type="component" value="Unassembled WGS sequence"/>
</dbReference>
<dbReference type="SUPFAM" id="SSF55031">
    <property type="entry name" value="Bacterial exopeptidase dimerisation domain"/>
    <property type="match status" value="1"/>
</dbReference>
<dbReference type="InterPro" id="IPR036264">
    <property type="entry name" value="Bact_exopeptidase_dim_dom"/>
</dbReference>
<keyword evidence="3" id="KW-0378">Hydrolase</keyword>
<dbReference type="RefSeq" id="WP_136551177.1">
    <property type="nucleotide sequence ID" value="NZ_STGJ01000001.1"/>
</dbReference>
<dbReference type="Gene3D" id="3.30.70.360">
    <property type="match status" value="1"/>
</dbReference>
<reference evidence="3 4" key="1">
    <citation type="submission" date="2019-04" db="EMBL/GenBank/DDBJ databases">
        <title>Crenobacter sp. nov.</title>
        <authorList>
            <person name="Shi S."/>
        </authorList>
    </citation>
    <scope>NUCLEOTIDE SEQUENCE [LARGE SCALE GENOMIC DNA]</scope>
    <source>
        <strain evidence="3 4">GY 70310</strain>
    </source>
</reference>
<comment type="cofactor">
    <cofactor evidence="1">
        <name>Zn(2+)</name>
        <dbReference type="ChEBI" id="CHEBI:29105"/>
    </cofactor>
</comment>
<dbReference type="NCBIfam" id="NF003976">
    <property type="entry name" value="PRK05469.1"/>
    <property type="match status" value="1"/>
</dbReference>
<comment type="caution">
    <text evidence="3">The sequence shown here is derived from an EMBL/GenBank/DDBJ whole genome shotgun (WGS) entry which is preliminary data.</text>
</comment>
<dbReference type="OrthoDB" id="9804934at2"/>
<evidence type="ECO:0000313" key="3">
    <source>
        <dbReference type="EMBL" id="TIC87166.1"/>
    </source>
</evidence>
<keyword evidence="2" id="KW-0862">Zinc</keyword>
<name>A0A4T0V786_9NEIS</name>
<sequence length="411" mass="43180">MPTAVSERFLRYAAIDSRADPASTAQPSSAGQRALGALLAEELSRIGLSDVEHDATGCVSARLAATKDATDAPAIVWIAHLDTDPAADACVTGAHEIPAWPGRAVKLGDGAGRLSLRDTPALRLARGDDLIAGDGHARLGIDDKAGIAEIVSACARLVHAPAAPHGEIWVVLLPDAHLGRAAAAFPREKVSARWGYTVDAGALGELCGDSFNATRASLTFEGDGCPPGAGYERLVNAATLAALFHAGMPRDETPEATQGAEGYFHLESMVGNTERAELHYQLCDFVAEGLACRERFLAERAAAFNAELDRPRVTLAFAERCRNLAGMQENGRRALALARTAMADAGVTPRPAQLRDCSIGARIGLPCPGLFTGGFNVGSPRECVSVQAMERAVDVLEAIAYRTARETAPAR</sequence>
<evidence type="ECO:0000256" key="1">
    <source>
        <dbReference type="ARBA" id="ARBA00001947"/>
    </source>
</evidence>
<keyword evidence="3" id="KW-0645">Protease</keyword>
<dbReference type="PANTHER" id="PTHR42994:SF1">
    <property type="entry name" value="PEPTIDASE T"/>
    <property type="match status" value="1"/>
</dbReference>
<dbReference type="EMBL" id="STGJ01000001">
    <property type="protein sequence ID" value="TIC87166.1"/>
    <property type="molecule type" value="Genomic_DNA"/>
</dbReference>
<dbReference type="EC" id="3.4.11.4" evidence="3"/>
<protein>
    <submittedName>
        <fullName evidence="3">Tripeptide aminopeptidase PepT</fullName>
        <ecNumber evidence="3">3.4.11.4</ecNumber>
    </submittedName>
</protein>
<organism evidence="3 4">
    <name type="scientific">Crenobacter intestini</name>
    <dbReference type="NCBI Taxonomy" id="2563443"/>
    <lineage>
        <taxon>Bacteria</taxon>
        <taxon>Pseudomonadati</taxon>
        <taxon>Pseudomonadota</taxon>
        <taxon>Betaproteobacteria</taxon>
        <taxon>Neisseriales</taxon>
        <taxon>Neisseriaceae</taxon>
        <taxon>Crenobacter</taxon>
    </lineage>
</organism>
<dbReference type="Gene3D" id="3.40.630.10">
    <property type="entry name" value="Zn peptidases"/>
    <property type="match status" value="1"/>
</dbReference>